<dbReference type="Proteomes" id="UP001140560">
    <property type="component" value="Unassembled WGS sequence"/>
</dbReference>
<proteinExistence type="predicted"/>
<dbReference type="EMBL" id="JAPEUY010000011">
    <property type="protein sequence ID" value="KAJ4368136.1"/>
    <property type="molecule type" value="Genomic_DNA"/>
</dbReference>
<organism evidence="2 3">
    <name type="scientific">Neocucurbitaria cava</name>
    <dbReference type="NCBI Taxonomy" id="798079"/>
    <lineage>
        <taxon>Eukaryota</taxon>
        <taxon>Fungi</taxon>
        <taxon>Dikarya</taxon>
        <taxon>Ascomycota</taxon>
        <taxon>Pezizomycotina</taxon>
        <taxon>Dothideomycetes</taxon>
        <taxon>Pleosporomycetidae</taxon>
        <taxon>Pleosporales</taxon>
        <taxon>Pleosporineae</taxon>
        <taxon>Cucurbitariaceae</taxon>
        <taxon>Neocucurbitaria</taxon>
    </lineage>
</organism>
<sequence>MAIYGEEAAILDDVLKRYKAAFNQAEFLETLEREGQPAATIVSNDASADDGKEDSDDDSDDDSNDNSNESAEYAVLENIISKHCVILTKDWSTTTC</sequence>
<evidence type="ECO:0000313" key="3">
    <source>
        <dbReference type="Proteomes" id="UP001140560"/>
    </source>
</evidence>
<name>A0A9W8Y561_9PLEO</name>
<accession>A0A9W8Y561</accession>
<reference evidence="2" key="1">
    <citation type="submission" date="2022-10" db="EMBL/GenBank/DDBJ databases">
        <title>Tapping the CABI collections for fungal endophytes: first genome assemblies for Collariella, Neodidymelliopsis, Ascochyta clinopodiicola, Didymella pomorum, Didymosphaeria variabile, Neocosmospora piperis and Neocucurbitaria cava.</title>
        <authorList>
            <person name="Hill R."/>
        </authorList>
    </citation>
    <scope>NUCLEOTIDE SEQUENCE</scope>
    <source>
        <strain evidence="2">IMI 356814</strain>
    </source>
</reference>
<keyword evidence="3" id="KW-1185">Reference proteome</keyword>
<protein>
    <submittedName>
        <fullName evidence="2">Uncharacterized protein</fullName>
    </submittedName>
</protein>
<evidence type="ECO:0000313" key="2">
    <source>
        <dbReference type="EMBL" id="KAJ4368136.1"/>
    </source>
</evidence>
<feature type="region of interest" description="Disordered" evidence="1">
    <location>
        <begin position="34"/>
        <end position="71"/>
    </location>
</feature>
<comment type="caution">
    <text evidence="2">The sequence shown here is derived from an EMBL/GenBank/DDBJ whole genome shotgun (WGS) entry which is preliminary data.</text>
</comment>
<gene>
    <name evidence="2" type="ORF">N0V83_006491</name>
</gene>
<feature type="compositionally biased region" description="Acidic residues" evidence="1">
    <location>
        <begin position="47"/>
        <end position="64"/>
    </location>
</feature>
<dbReference type="AlphaFoldDB" id="A0A9W8Y561"/>
<evidence type="ECO:0000256" key="1">
    <source>
        <dbReference type="SAM" id="MobiDB-lite"/>
    </source>
</evidence>